<reference evidence="1 2" key="2">
    <citation type="journal article" date="2010" name="Nucleic Acids Res.">
        <title>BeetleBase in 2010: revisions to provide comprehensive genomic information for Tribolium castaneum.</title>
        <authorList>
            <person name="Kim H.S."/>
            <person name="Murphy T."/>
            <person name="Xia J."/>
            <person name="Caragea D."/>
            <person name="Park Y."/>
            <person name="Beeman R.W."/>
            <person name="Lorenzen M.D."/>
            <person name="Butcher S."/>
            <person name="Manak J.R."/>
            <person name="Brown S.J."/>
        </authorList>
    </citation>
    <scope>GENOME REANNOTATION</scope>
    <source>
        <strain evidence="1 2">Georgia GA2</strain>
    </source>
</reference>
<dbReference type="InParanoid" id="D6WZI0"/>
<keyword evidence="2" id="KW-1185">Reference proteome</keyword>
<evidence type="ECO:0000313" key="2">
    <source>
        <dbReference type="Proteomes" id="UP000007266"/>
    </source>
</evidence>
<proteinExistence type="predicted"/>
<protein>
    <submittedName>
        <fullName evidence="1">Uncharacterized protein</fullName>
    </submittedName>
</protein>
<dbReference type="HOGENOM" id="CLU_1268400_0_0_1"/>
<organism evidence="1 2">
    <name type="scientific">Tribolium castaneum</name>
    <name type="common">Red flour beetle</name>
    <dbReference type="NCBI Taxonomy" id="7070"/>
    <lineage>
        <taxon>Eukaryota</taxon>
        <taxon>Metazoa</taxon>
        <taxon>Ecdysozoa</taxon>
        <taxon>Arthropoda</taxon>
        <taxon>Hexapoda</taxon>
        <taxon>Insecta</taxon>
        <taxon>Pterygota</taxon>
        <taxon>Neoptera</taxon>
        <taxon>Endopterygota</taxon>
        <taxon>Coleoptera</taxon>
        <taxon>Polyphaga</taxon>
        <taxon>Cucujiformia</taxon>
        <taxon>Tenebrionidae</taxon>
        <taxon>Tenebrionidae incertae sedis</taxon>
        <taxon>Tribolium</taxon>
    </lineage>
</organism>
<reference evidence="1 2" key="1">
    <citation type="journal article" date="2008" name="Nature">
        <title>The genome of the model beetle and pest Tribolium castaneum.</title>
        <authorList>
            <consortium name="Tribolium Genome Sequencing Consortium"/>
            <person name="Richards S."/>
            <person name="Gibbs R.A."/>
            <person name="Weinstock G.M."/>
            <person name="Brown S.J."/>
            <person name="Denell R."/>
            <person name="Beeman R.W."/>
            <person name="Gibbs R."/>
            <person name="Beeman R.W."/>
            <person name="Brown S.J."/>
            <person name="Bucher G."/>
            <person name="Friedrich M."/>
            <person name="Grimmelikhuijzen C.J."/>
            <person name="Klingler M."/>
            <person name="Lorenzen M."/>
            <person name="Richards S."/>
            <person name="Roth S."/>
            <person name="Schroder R."/>
            <person name="Tautz D."/>
            <person name="Zdobnov E.M."/>
            <person name="Muzny D."/>
            <person name="Gibbs R.A."/>
            <person name="Weinstock G.M."/>
            <person name="Attaway T."/>
            <person name="Bell S."/>
            <person name="Buhay C.J."/>
            <person name="Chandrabose M.N."/>
            <person name="Chavez D."/>
            <person name="Clerk-Blankenburg K.P."/>
            <person name="Cree A."/>
            <person name="Dao M."/>
            <person name="Davis C."/>
            <person name="Chacko J."/>
            <person name="Dinh H."/>
            <person name="Dugan-Rocha S."/>
            <person name="Fowler G."/>
            <person name="Garner T.T."/>
            <person name="Garnes J."/>
            <person name="Gnirke A."/>
            <person name="Hawes A."/>
            <person name="Hernandez J."/>
            <person name="Hines S."/>
            <person name="Holder M."/>
            <person name="Hume J."/>
            <person name="Jhangiani S.N."/>
            <person name="Joshi V."/>
            <person name="Khan Z.M."/>
            <person name="Jackson L."/>
            <person name="Kovar C."/>
            <person name="Kowis A."/>
            <person name="Lee S."/>
            <person name="Lewis L.R."/>
            <person name="Margolis J."/>
            <person name="Morgan M."/>
            <person name="Nazareth L.V."/>
            <person name="Nguyen N."/>
            <person name="Okwuonu G."/>
            <person name="Parker D."/>
            <person name="Richards S."/>
            <person name="Ruiz S.J."/>
            <person name="Santibanez J."/>
            <person name="Savard J."/>
            <person name="Scherer S.E."/>
            <person name="Schneider B."/>
            <person name="Sodergren E."/>
            <person name="Tautz D."/>
            <person name="Vattahil S."/>
            <person name="Villasana D."/>
            <person name="White C.S."/>
            <person name="Wright R."/>
            <person name="Park Y."/>
            <person name="Beeman R.W."/>
            <person name="Lord J."/>
            <person name="Oppert B."/>
            <person name="Lorenzen M."/>
            <person name="Brown S."/>
            <person name="Wang L."/>
            <person name="Savard J."/>
            <person name="Tautz D."/>
            <person name="Richards S."/>
            <person name="Weinstock G."/>
            <person name="Gibbs R.A."/>
            <person name="Liu Y."/>
            <person name="Worley K."/>
            <person name="Weinstock G."/>
            <person name="Elsik C.G."/>
            <person name="Reese J.T."/>
            <person name="Elhaik E."/>
            <person name="Landan G."/>
            <person name="Graur D."/>
            <person name="Arensburger P."/>
            <person name="Atkinson P."/>
            <person name="Beeman R.W."/>
            <person name="Beidler J."/>
            <person name="Brown S.J."/>
            <person name="Demuth J.P."/>
            <person name="Drury D.W."/>
            <person name="Du Y.Z."/>
            <person name="Fujiwara H."/>
            <person name="Lorenzen M."/>
            <person name="Maselli V."/>
            <person name="Osanai M."/>
            <person name="Park Y."/>
            <person name="Robertson H.M."/>
            <person name="Tu Z."/>
            <person name="Wang J.J."/>
            <person name="Wang S."/>
            <person name="Richards S."/>
            <person name="Song H."/>
            <person name="Zhang L."/>
            <person name="Sodergren E."/>
            <person name="Werner D."/>
            <person name="Stanke M."/>
            <person name="Morgenstern B."/>
            <person name="Solovyev V."/>
            <person name="Kosarev P."/>
            <person name="Brown G."/>
            <person name="Chen H.C."/>
            <person name="Ermolaeva O."/>
            <person name="Hlavina W."/>
            <person name="Kapustin Y."/>
            <person name="Kiryutin B."/>
            <person name="Kitts P."/>
            <person name="Maglott D."/>
            <person name="Pruitt K."/>
            <person name="Sapojnikov V."/>
            <person name="Souvorov A."/>
            <person name="Mackey A.J."/>
            <person name="Waterhouse R.M."/>
            <person name="Wyder S."/>
            <person name="Zdobnov E.M."/>
            <person name="Zdobnov E.M."/>
            <person name="Wyder S."/>
            <person name="Kriventseva E.V."/>
            <person name="Kadowaki T."/>
            <person name="Bork P."/>
            <person name="Aranda M."/>
            <person name="Bao R."/>
            <person name="Beermann A."/>
            <person name="Berns N."/>
            <person name="Bolognesi R."/>
            <person name="Bonneton F."/>
            <person name="Bopp D."/>
            <person name="Brown S.J."/>
            <person name="Bucher G."/>
            <person name="Butts T."/>
            <person name="Chaumot A."/>
            <person name="Denell R.E."/>
            <person name="Ferrier D.E."/>
            <person name="Friedrich M."/>
            <person name="Gordon C.M."/>
            <person name="Jindra M."/>
            <person name="Klingler M."/>
            <person name="Lan Q."/>
            <person name="Lattorff H.M."/>
            <person name="Laudet V."/>
            <person name="von Levetsow C."/>
            <person name="Liu Z."/>
            <person name="Lutz R."/>
            <person name="Lynch J.A."/>
            <person name="da Fonseca R.N."/>
            <person name="Posnien N."/>
            <person name="Reuter R."/>
            <person name="Roth S."/>
            <person name="Savard J."/>
            <person name="Schinko J.B."/>
            <person name="Schmitt C."/>
            <person name="Schoppmeier M."/>
            <person name="Schroder R."/>
            <person name="Shippy T.D."/>
            <person name="Simonnet F."/>
            <person name="Marques-Souza H."/>
            <person name="Tautz D."/>
            <person name="Tomoyasu Y."/>
            <person name="Trauner J."/>
            <person name="Van der Zee M."/>
            <person name="Vervoort M."/>
            <person name="Wittkopp N."/>
            <person name="Wimmer E.A."/>
            <person name="Yang X."/>
            <person name="Jones A.K."/>
            <person name="Sattelle D.B."/>
            <person name="Ebert P.R."/>
            <person name="Nelson D."/>
            <person name="Scott J.G."/>
            <person name="Beeman R.W."/>
            <person name="Muthukrishnan S."/>
            <person name="Kramer K.J."/>
            <person name="Arakane Y."/>
            <person name="Beeman R.W."/>
            <person name="Zhu Q."/>
            <person name="Hogenkamp D."/>
            <person name="Dixit R."/>
            <person name="Oppert B."/>
            <person name="Jiang H."/>
            <person name="Zou Z."/>
            <person name="Marshall J."/>
            <person name="Elpidina E."/>
            <person name="Vinokurov K."/>
            <person name="Oppert C."/>
            <person name="Zou Z."/>
            <person name="Evans J."/>
            <person name="Lu Z."/>
            <person name="Zhao P."/>
            <person name="Sumathipala N."/>
            <person name="Altincicek B."/>
            <person name="Vilcinskas A."/>
            <person name="Williams M."/>
            <person name="Hultmark D."/>
            <person name="Hetru C."/>
            <person name="Jiang H."/>
            <person name="Grimmelikhuijzen C.J."/>
            <person name="Hauser F."/>
            <person name="Cazzamali G."/>
            <person name="Williamson M."/>
            <person name="Park Y."/>
            <person name="Li B."/>
            <person name="Tanaka Y."/>
            <person name="Predel R."/>
            <person name="Neupert S."/>
            <person name="Schachtner J."/>
            <person name="Verleyen P."/>
            <person name="Raible F."/>
            <person name="Bork P."/>
            <person name="Friedrich M."/>
            <person name="Walden K.K."/>
            <person name="Robertson H.M."/>
            <person name="Angeli S."/>
            <person name="Foret S."/>
            <person name="Bucher G."/>
            <person name="Schuetz S."/>
            <person name="Maleszka R."/>
            <person name="Wimmer E.A."/>
            <person name="Beeman R.W."/>
            <person name="Lorenzen M."/>
            <person name="Tomoyasu Y."/>
            <person name="Miller S.C."/>
            <person name="Grossmann D."/>
            <person name="Bucher G."/>
        </authorList>
    </citation>
    <scope>NUCLEOTIDE SEQUENCE [LARGE SCALE GENOMIC DNA]</scope>
    <source>
        <strain evidence="1 2">Georgia GA2</strain>
    </source>
</reference>
<sequence>MYVKLFSRHFCTTYRKKSQFDDLNRSALYSERCNCHNRFYFYLKRLEKLKQLQFLHQTITCGIQAPAPGLPHLKSYLAAVQELQQVLERFGSLALLFIFGCLESSKQEPCQCLLHFHNPYPHIQPANIWRNPWSTWKLYMKSLERWKGYDRICVFRTAFFSDLDFHDGYSSEFPADFYALFSTRKLQARLSALHALLLQFGKAGNSRQTPRVFPHLFV</sequence>
<dbReference type="EMBL" id="KQ971372">
    <property type="protein sequence ID" value="EFA10431.1"/>
    <property type="molecule type" value="Genomic_DNA"/>
</dbReference>
<dbReference type="Proteomes" id="UP000007266">
    <property type="component" value="Linkage group 9"/>
</dbReference>
<gene>
    <name evidence="1" type="primary">GLEAN_12673</name>
    <name evidence="1" type="ORF">TcasGA2_TC012673</name>
</gene>
<accession>D6WZI0</accession>
<evidence type="ECO:0000313" key="1">
    <source>
        <dbReference type="EMBL" id="EFA10431.1"/>
    </source>
</evidence>
<name>D6WZI0_TRICA</name>
<dbReference type="AlphaFoldDB" id="D6WZI0"/>